<keyword evidence="6" id="KW-0418">Kinase</keyword>
<dbReference type="PRINTS" id="PR00344">
    <property type="entry name" value="BCTRLSENSOR"/>
</dbReference>
<dbReference type="InterPro" id="IPR005467">
    <property type="entry name" value="His_kinase_dom"/>
</dbReference>
<organism evidence="12 13">
    <name type="scientific">Heliorestis acidaminivorans</name>
    <dbReference type="NCBI Taxonomy" id="553427"/>
    <lineage>
        <taxon>Bacteria</taxon>
        <taxon>Bacillati</taxon>
        <taxon>Bacillota</taxon>
        <taxon>Clostridia</taxon>
        <taxon>Eubacteriales</taxon>
        <taxon>Heliobacteriaceae</taxon>
        <taxon>Heliorestis</taxon>
    </lineage>
</organism>
<evidence type="ECO:0000256" key="9">
    <source>
        <dbReference type="SAM" id="Phobius"/>
    </source>
</evidence>
<dbReference type="SUPFAM" id="SSF47384">
    <property type="entry name" value="Homodimeric domain of signal transducing histidine kinase"/>
    <property type="match status" value="1"/>
</dbReference>
<evidence type="ECO:0000256" key="4">
    <source>
        <dbReference type="ARBA" id="ARBA00022679"/>
    </source>
</evidence>
<dbReference type="InterPro" id="IPR036097">
    <property type="entry name" value="HisK_dim/P_sf"/>
</dbReference>
<dbReference type="PANTHER" id="PTHR43065:SF10">
    <property type="entry name" value="PEROXIDE STRESS-ACTIVATED HISTIDINE KINASE MAK3"/>
    <property type="match status" value="1"/>
</dbReference>
<name>A0A6I0EXU5_9FIRM</name>
<evidence type="ECO:0000256" key="1">
    <source>
        <dbReference type="ARBA" id="ARBA00000085"/>
    </source>
</evidence>
<feature type="transmembrane region" description="Helical" evidence="9">
    <location>
        <begin position="12"/>
        <end position="35"/>
    </location>
</feature>
<protein>
    <recommendedName>
        <fullName evidence="2">histidine kinase</fullName>
        <ecNumber evidence="2">2.7.13.3</ecNumber>
    </recommendedName>
</protein>
<dbReference type="InterPro" id="IPR036890">
    <property type="entry name" value="HATPase_C_sf"/>
</dbReference>
<evidence type="ECO:0000256" key="3">
    <source>
        <dbReference type="ARBA" id="ARBA00022553"/>
    </source>
</evidence>
<evidence type="ECO:0000259" key="10">
    <source>
        <dbReference type="PROSITE" id="PS50109"/>
    </source>
</evidence>
<dbReference type="InterPro" id="IPR035965">
    <property type="entry name" value="PAS-like_dom_sf"/>
</dbReference>
<keyword evidence="9" id="KW-1133">Transmembrane helix</keyword>
<feature type="domain" description="PAC" evidence="11">
    <location>
        <begin position="172"/>
        <end position="222"/>
    </location>
</feature>
<keyword evidence="13" id="KW-1185">Reference proteome</keyword>
<dbReference type="Pfam" id="PF02518">
    <property type="entry name" value="HATPase_c"/>
    <property type="match status" value="1"/>
</dbReference>
<proteinExistence type="predicted"/>
<evidence type="ECO:0000259" key="11">
    <source>
        <dbReference type="PROSITE" id="PS50113"/>
    </source>
</evidence>
<dbReference type="Gene3D" id="3.30.450.20">
    <property type="entry name" value="PAS domain"/>
    <property type="match status" value="1"/>
</dbReference>
<evidence type="ECO:0000256" key="5">
    <source>
        <dbReference type="ARBA" id="ARBA00022741"/>
    </source>
</evidence>
<sequence>MNDMKGKSNNIALSLVLIFLLSFISVDSFYSYMWLKNNEINRDGITLFDYMGAKSLISILIALLLSSAIYYFYFSRNSSIGKEQNREAYESYSDLIKHTEHIFASLLKSFPCNVIVLDKEGKILYSNQSSIFEHSYDKGMCYTDLAKKLGLEPEDSVIWKSYLTKKPIYESSQVYSNIWEEDTRTLYVMTEPVYDEKGELDALVAVLLDITEQTPLAERLKALNHPDFIANVAATIGHEVGNPLTTVRGYAQLLERDQNFTNEQKVALKWIMKESDRAISVVEDLVQVARCNRLITWQPLSIRGLLHSIAILLEAQVEKCNGKINLDLQCHANIYGDPKRLRQVILNIVLNSIEALPEKDGQVWIKAREDKGIVHIEIEDNGRGMSAQDLEKLKRPFFTTKSKATGLGITMAFQIIEEHQGCLEVFSNEGVGTMVRISLPIVECDASVSTSA</sequence>
<keyword evidence="7" id="KW-0067">ATP-binding</keyword>
<dbReference type="InterPro" id="IPR003594">
    <property type="entry name" value="HATPase_dom"/>
</dbReference>
<dbReference type="OrthoDB" id="9784397at2"/>
<dbReference type="EMBL" id="WBXO01000007">
    <property type="protein sequence ID" value="KAB2952073.1"/>
    <property type="molecule type" value="Genomic_DNA"/>
</dbReference>
<feature type="transmembrane region" description="Helical" evidence="9">
    <location>
        <begin position="55"/>
        <end position="74"/>
    </location>
</feature>
<evidence type="ECO:0000313" key="13">
    <source>
        <dbReference type="Proteomes" id="UP000468766"/>
    </source>
</evidence>
<evidence type="ECO:0000256" key="2">
    <source>
        <dbReference type="ARBA" id="ARBA00012438"/>
    </source>
</evidence>
<dbReference type="GO" id="GO:0000155">
    <property type="term" value="F:phosphorelay sensor kinase activity"/>
    <property type="evidence" value="ECO:0007669"/>
    <property type="project" value="InterPro"/>
</dbReference>
<dbReference type="GO" id="GO:0005524">
    <property type="term" value="F:ATP binding"/>
    <property type="evidence" value="ECO:0007669"/>
    <property type="project" value="UniProtKB-KW"/>
</dbReference>
<dbReference type="PANTHER" id="PTHR43065">
    <property type="entry name" value="SENSOR HISTIDINE KINASE"/>
    <property type="match status" value="1"/>
</dbReference>
<dbReference type="SMART" id="SM00388">
    <property type="entry name" value="HisKA"/>
    <property type="match status" value="1"/>
</dbReference>
<evidence type="ECO:0000256" key="6">
    <source>
        <dbReference type="ARBA" id="ARBA00022777"/>
    </source>
</evidence>
<evidence type="ECO:0000256" key="7">
    <source>
        <dbReference type="ARBA" id="ARBA00022840"/>
    </source>
</evidence>
<dbReference type="Proteomes" id="UP000468766">
    <property type="component" value="Unassembled WGS sequence"/>
</dbReference>
<dbReference type="SUPFAM" id="SSF55785">
    <property type="entry name" value="PYP-like sensor domain (PAS domain)"/>
    <property type="match status" value="1"/>
</dbReference>
<keyword evidence="4" id="KW-0808">Transferase</keyword>
<comment type="catalytic activity">
    <reaction evidence="1">
        <text>ATP + protein L-histidine = ADP + protein N-phospho-L-histidine.</text>
        <dbReference type="EC" id="2.7.13.3"/>
    </reaction>
</comment>
<dbReference type="InterPro" id="IPR003661">
    <property type="entry name" value="HisK_dim/P_dom"/>
</dbReference>
<feature type="domain" description="Histidine kinase" evidence="10">
    <location>
        <begin position="235"/>
        <end position="443"/>
    </location>
</feature>
<dbReference type="AlphaFoldDB" id="A0A6I0EXU5"/>
<dbReference type="PROSITE" id="PS50113">
    <property type="entry name" value="PAC"/>
    <property type="match status" value="1"/>
</dbReference>
<dbReference type="Pfam" id="PF00512">
    <property type="entry name" value="HisKA"/>
    <property type="match status" value="1"/>
</dbReference>
<reference evidence="12 13" key="1">
    <citation type="submission" date="2019-10" db="EMBL/GenBank/DDBJ databases">
        <title>Whole-genome sequence of the extremophile Heliorestis acidaminivorans DSM 24790.</title>
        <authorList>
            <person name="Kyndt J.A."/>
            <person name="Meyer T.E."/>
        </authorList>
    </citation>
    <scope>NUCLEOTIDE SEQUENCE [LARGE SCALE GENOMIC DNA]</scope>
    <source>
        <strain evidence="12 13">DSM 24790</strain>
    </source>
</reference>
<dbReference type="CDD" id="cd00082">
    <property type="entry name" value="HisKA"/>
    <property type="match status" value="1"/>
</dbReference>
<evidence type="ECO:0000313" key="12">
    <source>
        <dbReference type="EMBL" id="KAB2952073.1"/>
    </source>
</evidence>
<keyword evidence="8" id="KW-0902">Two-component regulatory system</keyword>
<keyword evidence="5" id="KW-0547">Nucleotide-binding</keyword>
<dbReference type="InterPro" id="IPR004358">
    <property type="entry name" value="Sig_transdc_His_kin-like_C"/>
</dbReference>
<keyword evidence="9" id="KW-0812">Transmembrane</keyword>
<comment type="caution">
    <text evidence="12">The sequence shown here is derived from an EMBL/GenBank/DDBJ whole genome shotgun (WGS) entry which is preliminary data.</text>
</comment>
<keyword evidence="3" id="KW-0597">Phosphoprotein</keyword>
<keyword evidence="9" id="KW-0472">Membrane</keyword>
<dbReference type="EC" id="2.7.13.3" evidence="2"/>
<dbReference type="SUPFAM" id="SSF55874">
    <property type="entry name" value="ATPase domain of HSP90 chaperone/DNA topoisomerase II/histidine kinase"/>
    <property type="match status" value="1"/>
</dbReference>
<accession>A0A6I0EXU5</accession>
<dbReference type="InterPro" id="IPR000700">
    <property type="entry name" value="PAS-assoc_C"/>
</dbReference>
<dbReference type="SMART" id="SM00387">
    <property type="entry name" value="HATPase_c"/>
    <property type="match status" value="1"/>
</dbReference>
<gene>
    <name evidence="12" type="ORF">F9B85_09655</name>
</gene>
<dbReference type="Gene3D" id="1.10.287.130">
    <property type="match status" value="1"/>
</dbReference>
<dbReference type="PROSITE" id="PS50109">
    <property type="entry name" value="HIS_KIN"/>
    <property type="match status" value="1"/>
</dbReference>
<dbReference type="Gene3D" id="3.30.565.10">
    <property type="entry name" value="Histidine kinase-like ATPase, C-terminal domain"/>
    <property type="match status" value="1"/>
</dbReference>
<evidence type="ECO:0000256" key="8">
    <source>
        <dbReference type="ARBA" id="ARBA00023012"/>
    </source>
</evidence>